<feature type="binding site" evidence="11 15">
    <location>
        <position position="415"/>
    </location>
    <ligand>
        <name>substrate</name>
    </ligand>
</feature>
<dbReference type="PRINTS" id="PR00083">
    <property type="entry name" value="HOLDHDRGNASE"/>
</dbReference>
<dbReference type="AlphaFoldDB" id="A0A2S9QEE0"/>
<proteinExistence type="inferred from homology"/>
<keyword evidence="7 11" id="KW-0560">Oxidoreductase</keyword>
<evidence type="ECO:0000256" key="10">
    <source>
        <dbReference type="ARBA" id="ARBA00049489"/>
    </source>
</evidence>
<keyword evidence="19" id="KW-1185">Reference proteome</keyword>
<dbReference type="Gene3D" id="3.40.50.1980">
    <property type="entry name" value="Nitrogenase molybdenum iron protein domain"/>
    <property type="match status" value="2"/>
</dbReference>
<evidence type="ECO:0000256" key="2">
    <source>
        <dbReference type="ARBA" id="ARBA00010178"/>
    </source>
</evidence>
<feature type="binding site" evidence="11 16">
    <location>
        <position position="361"/>
    </location>
    <ligand>
        <name>Zn(2+)</name>
        <dbReference type="ChEBI" id="CHEBI:29105"/>
    </ligand>
</feature>
<evidence type="ECO:0000313" key="18">
    <source>
        <dbReference type="EMBL" id="PRH87707.1"/>
    </source>
</evidence>
<dbReference type="GO" id="GO:0005829">
    <property type="term" value="C:cytosol"/>
    <property type="evidence" value="ECO:0007669"/>
    <property type="project" value="TreeGrafter"/>
</dbReference>
<feature type="binding site" evidence="11 15">
    <location>
        <position position="328"/>
    </location>
    <ligand>
        <name>substrate</name>
    </ligand>
</feature>
<dbReference type="InterPro" id="IPR016161">
    <property type="entry name" value="Ald_DH/histidinol_DH"/>
</dbReference>
<comment type="cofactor">
    <cofactor evidence="11 16">
        <name>Zn(2+)</name>
        <dbReference type="ChEBI" id="CHEBI:29105"/>
    </cofactor>
    <text evidence="11 16">Binds 1 zinc ion per subunit.</text>
</comment>
<dbReference type="PANTHER" id="PTHR21256:SF2">
    <property type="entry name" value="HISTIDINE BIOSYNTHESIS TRIFUNCTIONAL PROTEIN"/>
    <property type="match status" value="1"/>
</dbReference>
<comment type="catalytic activity">
    <reaction evidence="10 11">
        <text>L-histidinol + 2 NAD(+) + H2O = L-histidine + 2 NADH + 3 H(+)</text>
        <dbReference type="Rhea" id="RHEA:20641"/>
        <dbReference type="ChEBI" id="CHEBI:15377"/>
        <dbReference type="ChEBI" id="CHEBI:15378"/>
        <dbReference type="ChEBI" id="CHEBI:57540"/>
        <dbReference type="ChEBI" id="CHEBI:57595"/>
        <dbReference type="ChEBI" id="CHEBI:57699"/>
        <dbReference type="ChEBI" id="CHEBI:57945"/>
        <dbReference type="EC" id="1.1.1.23"/>
    </reaction>
</comment>
<dbReference type="PROSITE" id="PS00611">
    <property type="entry name" value="HISOL_DEHYDROGENASE"/>
    <property type="match status" value="1"/>
</dbReference>
<dbReference type="SUPFAM" id="SSF53720">
    <property type="entry name" value="ALDH-like"/>
    <property type="match status" value="1"/>
</dbReference>
<comment type="similarity">
    <text evidence="2 11 12 17">Belongs to the histidinol dehydrogenase family.</text>
</comment>
<evidence type="ECO:0000256" key="15">
    <source>
        <dbReference type="PIRSR" id="PIRSR000099-3"/>
    </source>
</evidence>
<dbReference type="Pfam" id="PF00815">
    <property type="entry name" value="Histidinol_dh"/>
    <property type="match status" value="1"/>
</dbReference>
<evidence type="ECO:0000256" key="1">
    <source>
        <dbReference type="ARBA" id="ARBA00004940"/>
    </source>
</evidence>
<dbReference type="OrthoDB" id="9805269at2"/>
<evidence type="ECO:0000256" key="7">
    <source>
        <dbReference type="ARBA" id="ARBA00023002"/>
    </source>
</evidence>
<evidence type="ECO:0000256" key="17">
    <source>
        <dbReference type="RuleBase" id="RU004175"/>
    </source>
</evidence>
<dbReference type="Gene3D" id="1.20.5.1300">
    <property type="match status" value="1"/>
</dbReference>
<dbReference type="GO" id="GO:0000105">
    <property type="term" value="P:L-histidine biosynthetic process"/>
    <property type="evidence" value="ECO:0007669"/>
    <property type="project" value="UniProtKB-UniRule"/>
</dbReference>
<organism evidence="18 19">
    <name type="scientific">Labrys okinawensis</name>
    <dbReference type="NCBI Taxonomy" id="346911"/>
    <lineage>
        <taxon>Bacteria</taxon>
        <taxon>Pseudomonadati</taxon>
        <taxon>Pseudomonadota</taxon>
        <taxon>Alphaproteobacteria</taxon>
        <taxon>Hyphomicrobiales</taxon>
        <taxon>Xanthobacteraceae</taxon>
        <taxon>Labrys</taxon>
    </lineage>
</organism>
<evidence type="ECO:0000256" key="4">
    <source>
        <dbReference type="ARBA" id="ARBA00022605"/>
    </source>
</evidence>
<dbReference type="FunFam" id="3.40.50.1980:FF:000026">
    <property type="entry name" value="Histidinol dehydrogenase"/>
    <property type="match status" value="1"/>
</dbReference>
<dbReference type="GO" id="GO:0008270">
    <property type="term" value="F:zinc ion binding"/>
    <property type="evidence" value="ECO:0007669"/>
    <property type="project" value="UniProtKB-UniRule"/>
</dbReference>
<dbReference type="EC" id="1.1.1.23" evidence="3 11"/>
<comment type="function">
    <text evidence="11">Catalyzes the sequential NAD-dependent oxidations of L-histidinol to L-histidinaldehyde and then to L-histidine.</text>
</comment>
<feature type="binding site" evidence="11 15">
    <location>
        <position position="237"/>
    </location>
    <ligand>
        <name>substrate</name>
    </ligand>
</feature>
<feature type="binding site" evidence="11 16">
    <location>
        <position position="262"/>
    </location>
    <ligand>
        <name>Zn(2+)</name>
        <dbReference type="ChEBI" id="CHEBI:29105"/>
    </ligand>
</feature>
<protein>
    <recommendedName>
        <fullName evidence="3 11">Histidinol dehydrogenase</fullName>
        <shortName evidence="11">HDH</shortName>
        <ecNumber evidence="3 11">1.1.1.23</ecNumber>
    </recommendedName>
</protein>
<dbReference type="InterPro" id="IPR012131">
    <property type="entry name" value="Hstdl_DH"/>
</dbReference>
<gene>
    <name evidence="11 18" type="primary">hisD</name>
    <name evidence="18" type="ORF">C5L14_07155</name>
</gene>
<keyword evidence="6 11" id="KW-0862">Zinc</keyword>
<dbReference type="PIRSF" id="PIRSF000099">
    <property type="entry name" value="Histidinol_dh"/>
    <property type="match status" value="1"/>
</dbReference>
<keyword evidence="8 11" id="KW-0520">NAD</keyword>
<evidence type="ECO:0000256" key="14">
    <source>
        <dbReference type="PIRSR" id="PIRSR000099-2"/>
    </source>
</evidence>
<dbReference type="FunFam" id="1.20.5.1300:FF:000002">
    <property type="entry name" value="Histidinol dehydrogenase, chloroplastic"/>
    <property type="match status" value="1"/>
</dbReference>
<feature type="binding site" evidence="11 16">
    <location>
        <position position="420"/>
    </location>
    <ligand>
        <name>Zn(2+)</name>
        <dbReference type="ChEBI" id="CHEBI:29105"/>
    </ligand>
</feature>
<keyword evidence="9 11" id="KW-0368">Histidine biosynthesis</keyword>
<comment type="pathway">
    <text evidence="1 11">Amino-acid biosynthesis; L-histidine biosynthesis; L-histidine from 5-phospho-alpha-D-ribose 1-diphosphate: step 9/9.</text>
</comment>
<feature type="binding site" evidence="11 15">
    <location>
        <position position="361"/>
    </location>
    <ligand>
        <name>substrate</name>
    </ligand>
</feature>
<feature type="binding site" evidence="11 15">
    <location>
        <position position="420"/>
    </location>
    <ligand>
        <name>substrate</name>
    </ligand>
</feature>
<evidence type="ECO:0000313" key="19">
    <source>
        <dbReference type="Proteomes" id="UP000237682"/>
    </source>
</evidence>
<evidence type="ECO:0000256" key="12">
    <source>
        <dbReference type="PIRNR" id="PIRNR000099"/>
    </source>
</evidence>
<dbReference type="UniPathway" id="UPA00031">
    <property type="reaction ID" value="UER00014"/>
</dbReference>
<name>A0A2S9QEE0_9HYPH</name>
<evidence type="ECO:0000256" key="6">
    <source>
        <dbReference type="ARBA" id="ARBA00022833"/>
    </source>
</evidence>
<dbReference type="PANTHER" id="PTHR21256">
    <property type="entry name" value="HISTIDINOL DEHYDROGENASE HDH"/>
    <property type="match status" value="1"/>
</dbReference>
<keyword evidence="5 11" id="KW-0479">Metal-binding</keyword>
<accession>A0A2S9QEE0</accession>
<sequence length="431" mass="45138">MPVRLNSAQADFADAFATLLATKREISEDVDASVKAIIEDVVARGDAAVIDYTARFDRLTLSPETMRVTEEEIEAAQARCDAGALQALALAASRIRAYHERQKPTDTLFRDALGVELGWRWTAIEAVGLYVPGGTAAYPSSVLMNAIPAKVAGCPRLVMVVPSPGGVLNPLVLAAARLAEVDEVYRIGGAQAVAALAYGTPTIAPVAKITGPGNAYVAAAKRRVFGHVGIDMIAGPSEVLVIADDSANPAWIAADLLAQAEHDTASQSILLTDSPALAQAVEREVEAQLATLPRAEIAGTSWRDYGALIILSSLDEAPPLADRLAAEHLEIITRDAEALADRIRNAGAIFLGPHTPEAIGDYVGGSNHVLPTARSARFSSGLGVLDFMKRTSILKCGPEQLAALGPAAVALGEAEGLAAHARSVSIRSNRL</sequence>
<dbReference type="GO" id="GO:0051287">
    <property type="term" value="F:NAD binding"/>
    <property type="evidence" value="ECO:0007669"/>
    <property type="project" value="InterPro"/>
</dbReference>
<dbReference type="Proteomes" id="UP000237682">
    <property type="component" value="Unassembled WGS sequence"/>
</dbReference>
<evidence type="ECO:0000256" key="3">
    <source>
        <dbReference type="ARBA" id="ARBA00012965"/>
    </source>
</evidence>
<feature type="binding site" evidence="11 14">
    <location>
        <position position="214"/>
    </location>
    <ligand>
        <name>NAD(+)</name>
        <dbReference type="ChEBI" id="CHEBI:57540"/>
    </ligand>
</feature>
<evidence type="ECO:0000256" key="13">
    <source>
        <dbReference type="PIRSR" id="PIRSR000099-1"/>
    </source>
</evidence>
<dbReference type="GO" id="GO:0004399">
    <property type="term" value="F:histidinol dehydrogenase activity"/>
    <property type="evidence" value="ECO:0007669"/>
    <property type="project" value="UniProtKB-UniRule"/>
</dbReference>
<feature type="binding site" evidence="11 14">
    <location>
        <position position="130"/>
    </location>
    <ligand>
        <name>NAD(+)</name>
        <dbReference type="ChEBI" id="CHEBI:57540"/>
    </ligand>
</feature>
<comment type="caution">
    <text evidence="18">The sequence shown here is derived from an EMBL/GenBank/DDBJ whole genome shotgun (WGS) entry which is preliminary data.</text>
</comment>
<evidence type="ECO:0000256" key="5">
    <source>
        <dbReference type="ARBA" id="ARBA00022723"/>
    </source>
</evidence>
<keyword evidence="4 11" id="KW-0028">Amino-acid biosynthesis</keyword>
<dbReference type="FunFam" id="3.40.50.1980:FF:000001">
    <property type="entry name" value="Histidinol dehydrogenase"/>
    <property type="match status" value="1"/>
</dbReference>
<dbReference type="EMBL" id="PUEJ01000003">
    <property type="protein sequence ID" value="PRH87707.1"/>
    <property type="molecule type" value="Genomic_DNA"/>
</dbReference>
<dbReference type="InterPro" id="IPR001692">
    <property type="entry name" value="Histidinol_DH_CS"/>
</dbReference>
<evidence type="ECO:0000256" key="11">
    <source>
        <dbReference type="HAMAP-Rule" id="MF_01024"/>
    </source>
</evidence>
<feature type="binding site" evidence="11 14">
    <location>
        <position position="191"/>
    </location>
    <ligand>
        <name>NAD(+)</name>
        <dbReference type="ChEBI" id="CHEBI:57540"/>
    </ligand>
</feature>
<feature type="active site" description="Proton acceptor" evidence="11 13">
    <location>
        <position position="327"/>
    </location>
</feature>
<evidence type="ECO:0000256" key="8">
    <source>
        <dbReference type="ARBA" id="ARBA00023027"/>
    </source>
</evidence>
<feature type="binding site" evidence="11 15">
    <location>
        <position position="259"/>
    </location>
    <ligand>
        <name>substrate</name>
    </ligand>
</feature>
<dbReference type="InterPro" id="IPR022695">
    <property type="entry name" value="Histidinol_DH_monofunct"/>
</dbReference>
<evidence type="ECO:0000256" key="16">
    <source>
        <dbReference type="PIRSR" id="PIRSR000099-4"/>
    </source>
</evidence>
<dbReference type="HAMAP" id="MF_01024">
    <property type="entry name" value="HisD"/>
    <property type="match status" value="1"/>
</dbReference>
<evidence type="ECO:0000256" key="9">
    <source>
        <dbReference type="ARBA" id="ARBA00023102"/>
    </source>
</evidence>
<dbReference type="RefSeq" id="WP_105861374.1">
    <property type="nucleotide sequence ID" value="NZ_PUEJ01000003.1"/>
</dbReference>
<feature type="binding site" evidence="11 15">
    <location>
        <position position="262"/>
    </location>
    <ligand>
        <name>substrate</name>
    </ligand>
</feature>
<dbReference type="CDD" id="cd06572">
    <property type="entry name" value="Histidinol_dh"/>
    <property type="match status" value="1"/>
</dbReference>
<reference evidence="18 19" key="1">
    <citation type="submission" date="2018-02" db="EMBL/GenBank/DDBJ databases">
        <title>Whole genome sequencing of endophytic bacterium.</title>
        <authorList>
            <person name="Eedara R."/>
            <person name="Podile A.R."/>
        </authorList>
    </citation>
    <scope>NUCLEOTIDE SEQUENCE [LARGE SCALE GENOMIC DNA]</scope>
    <source>
        <strain evidence="18 19">RP1T</strain>
    </source>
</reference>
<feature type="active site" description="Proton acceptor" evidence="11 13">
    <location>
        <position position="328"/>
    </location>
</feature>
<feature type="binding site" evidence="11 16">
    <location>
        <position position="259"/>
    </location>
    <ligand>
        <name>Zn(2+)</name>
        <dbReference type="ChEBI" id="CHEBI:29105"/>
    </ligand>
</feature>
<dbReference type="NCBIfam" id="TIGR00069">
    <property type="entry name" value="hisD"/>
    <property type="match status" value="1"/>
</dbReference>